<dbReference type="CDD" id="cd01129">
    <property type="entry name" value="PulE-GspE-like"/>
    <property type="match status" value="1"/>
</dbReference>
<dbReference type="GO" id="GO:0005524">
    <property type="term" value="F:ATP binding"/>
    <property type="evidence" value="ECO:0007669"/>
    <property type="project" value="UniProtKB-KW"/>
</dbReference>
<dbReference type="GO" id="GO:0016887">
    <property type="term" value="F:ATP hydrolysis activity"/>
    <property type="evidence" value="ECO:0007669"/>
    <property type="project" value="TreeGrafter"/>
</dbReference>
<dbReference type="EMBL" id="LUUG01000128">
    <property type="protein sequence ID" value="OAH96799.1"/>
    <property type="molecule type" value="Genomic_DNA"/>
</dbReference>
<protein>
    <submittedName>
        <fullName evidence="5">Pilus assembly protein PilB</fullName>
    </submittedName>
</protein>
<sequence length="550" mass="60363">MAINDEHLLEAGVRCGLVEAAQLERMRLEARRQRLSLLTMVQAHYRFPLSALHRAVAEQYGMPYVDLDTLQVENALLKKIPPSLVQRKLLLPVSDGEQVLLICSDPGDRAGIDSVQRLLGQVLPLAMADLALLQLKVKQALAGKSAPEQSGAVTAETDTDLVAMLDGIIREAYFYRASDIHLLPDAQGLRVRLRVDGKLRDFPLVANTGAAAALVSRVKVLAGLDIAEQRMPQDGGFSYHLPRPIDKGFNIRVATAPTRLGERITLRLLGQEAFGLTLADLGMMDEDLQHFRKVIHRPYGMVLLTGPTGSGKSTTLFAALQEINRPDINIMTVENPIEYVMHGVSQLQTGPKVSFADALRSFLRHDPDVLMVGEIRDPETADVAVKAAMTGHLVFSTLHTNNAVSAVTRLIDIGCEPFLIGSTVAAVIAQRLVRRLCGHCRKPRWATPAEQAELGRDEDAVRIYEPGGCVICQGSGFRGRLGLFETLWLDETLARLVARGTDEETLEASAGERLSFMWEDGCRKVLLGMTTLDELRDVALHKTRGMRGVN</sequence>
<dbReference type="InterPro" id="IPR007831">
    <property type="entry name" value="T2SS_GspE_N"/>
</dbReference>
<dbReference type="Pfam" id="PF05157">
    <property type="entry name" value="MshEN"/>
    <property type="match status" value="1"/>
</dbReference>
<dbReference type="OrthoDB" id="6189814at2"/>
<evidence type="ECO:0000313" key="6">
    <source>
        <dbReference type="Proteomes" id="UP000078090"/>
    </source>
</evidence>
<comment type="caution">
    <text evidence="5">The sequence shown here is derived from an EMBL/GenBank/DDBJ whole genome shotgun (WGS) entry which is preliminary data.</text>
</comment>
<dbReference type="PANTHER" id="PTHR30258:SF2">
    <property type="entry name" value="COMG OPERON PROTEIN 1"/>
    <property type="match status" value="1"/>
</dbReference>
<feature type="domain" description="Bacterial type II secretion system protein E" evidence="4">
    <location>
        <begin position="363"/>
        <end position="377"/>
    </location>
</feature>
<dbReference type="InterPro" id="IPR037257">
    <property type="entry name" value="T2SS_E_N_sf"/>
</dbReference>
<dbReference type="Proteomes" id="UP000078090">
    <property type="component" value="Unassembled WGS sequence"/>
</dbReference>
<evidence type="ECO:0000256" key="1">
    <source>
        <dbReference type="ARBA" id="ARBA00006611"/>
    </source>
</evidence>
<dbReference type="GO" id="GO:0005886">
    <property type="term" value="C:plasma membrane"/>
    <property type="evidence" value="ECO:0007669"/>
    <property type="project" value="TreeGrafter"/>
</dbReference>
<dbReference type="AlphaFoldDB" id="A0A177LV13"/>
<dbReference type="Gene3D" id="3.40.50.300">
    <property type="entry name" value="P-loop containing nucleotide triphosphate hydrolases"/>
    <property type="match status" value="1"/>
</dbReference>
<dbReference type="SUPFAM" id="SSF160246">
    <property type="entry name" value="EspE N-terminal domain-like"/>
    <property type="match status" value="1"/>
</dbReference>
<keyword evidence="3" id="KW-0067">ATP-binding</keyword>
<comment type="similarity">
    <text evidence="1">Belongs to the GSP E family.</text>
</comment>
<gene>
    <name evidence="5" type="ORF">A1332_05100</name>
</gene>
<reference evidence="5 6" key="1">
    <citation type="submission" date="2016-03" db="EMBL/GenBank/DDBJ databases">
        <authorList>
            <person name="Ploux O."/>
        </authorList>
    </citation>
    <scope>NUCLEOTIDE SEQUENCE [LARGE SCALE GENOMIC DNA]</scope>
    <source>
        <strain evidence="5 6">R-45363</strain>
    </source>
</reference>
<dbReference type="Pfam" id="PF00437">
    <property type="entry name" value="T2SSE"/>
    <property type="match status" value="1"/>
</dbReference>
<dbReference type="PROSITE" id="PS00662">
    <property type="entry name" value="T2SP_E"/>
    <property type="match status" value="1"/>
</dbReference>
<evidence type="ECO:0000256" key="2">
    <source>
        <dbReference type="ARBA" id="ARBA00022741"/>
    </source>
</evidence>
<dbReference type="InterPro" id="IPR027417">
    <property type="entry name" value="P-loop_NTPase"/>
</dbReference>
<dbReference type="Gene3D" id="3.30.450.90">
    <property type="match status" value="1"/>
</dbReference>
<organism evidence="5 6">
    <name type="scientific">Methylomonas methanica</name>
    <dbReference type="NCBI Taxonomy" id="421"/>
    <lineage>
        <taxon>Bacteria</taxon>
        <taxon>Pseudomonadati</taxon>
        <taxon>Pseudomonadota</taxon>
        <taxon>Gammaproteobacteria</taxon>
        <taxon>Methylococcales</taxon>
        <taxon>Methylococcaceae</taxon>
        <taxon>Methylomonas</taxon>
    </lineage>
</organism>
<proteinExistence type="inferred from homology"/>
<accession>A0A177LV13</accession>
<dbReference type="RefSeq" id="WP_064010696.1">
    <property type="nucleotide sequence ID" value="NZ_LUUG01000128.1"/>
</dbReference>
<evidence type="ECO:0000256" key="3">
    <source>
        <dbReference type="ARBA" id="ARBA00022840"/>
    </source>
</evidence>
<dbReference type="InterPro" id="IPR001482">
    <property type="entry name" value="T2SS/T4SS_dom"/>
</dbReference>
<evidence type="ECO:0000313" key="5">
    <source>
        <dbReference type="EMBL" id="OAH96799.1"/>
    </source>
</evidence>
<dbReference type="PANTHER" id="PTHR30258">
    <property type="entry name" value="TYPE II SECRETION SYSTEM PROTEIN GSPE-RELATED"/>
    <property type="match status" value="1"/>
</dbReference>
<keyword evidence="2" id="KW-0547">Nucleotide-binding</keyword>
<name>A0A177LV13_METMH</name>
<evidence type="ECO:0000259" key="4">
    <source>
        <dbReference type="PROSITE" id="PS00662"/>
    </source>
</evidence>
<dbReference type="SUPFAM" id="SSF52540">
    <property type="entry name" value="P-loop containing nucleoside triphosphate hydrolases"/>
    <property type="match status" value="1"/>
</dbReference>